<keyword evidence="1" id="KW-0472">Membrane</keyword>
<keyword evidence="1" id="KW-0812">Transmembrane</keyword>
<evidence type="ECO:0000256" key="1">
    <source>
        <dbReference type="SAM" id="Phobius"/>
    </source>
</evidence>
<comment type="caution">
    <text evidence="2">The sequence shown here is derived from an EMBL/GenBank/DDBJ whole genome shotgun (WGS) entry which is preliminary data.</text>
</comment>
<proteinExistence type="predicted"/>
<dbReference type="Proteomes" id="UP001333996">
    <property type="component" value="Unassembled WGS sequence"/>
</dbReference>
<organism evidence="2 3">
    <name type="scientific">Streptomyces chiangmaiensis</name>
    <dbReference type="NCBI Taxonomy" id="766497"/>
    <lineage>
        <taxon>Bacteria</taxon>
        <taxon>Bacillati</taxon>
        <taxon>Actinomycetota</taxon>
        <taxon>Actinomycetes</taxon>
        <taxon>Kitasatosporales</taxon>
        <taxon>Streptomycetaceae</taxon>
        <taxon>Streptomyces</taxon>
    </lineage>
</organism>
<protein>
    <submittedName>
        <fullName evidence="2">Uncharacterized protein</fullName>
    </submittedName>
</protein>
<feature type="transmembrane region" description="Helical" evidence="1">
    <location>
        <begin position="6"/>
        <end position="23"/>
    </location>
</feature>
<name>A0ABU7FXH5_9ACTN</name>
<gene>
    <name evidence="2" type="ORF">VXC91_44960</name>
</gene>
<keyword evidence="3" id="KW-1185">Reference proteome</keyword>
<evidence type="ECO:0000313" key="3">
    <source>
        <dbReference type="Proteomes" id="UP001333996"/>
    </source>
</evidence>
<reference evidence="2" key="1">
    <citation type="submission" date="2024-01" db="EMBL/GenBank/DDBJ databases">
        <title>First draft genome sequence data of TA4-1, the type strain of Gram-positive actinobacterium Streptomyces chiangmaiensis.</title>
        <authorList>
            <person name="Yasawong M."/>
            <person name="Nantapong N."/>
        </authorList>
    </citation>
    <scope>NUCLEOTIDE SEQUENCE</scope>
    <source>
        <strain evidence="2">TA4-1</strain>
    </source>
</reference>
<evidence type="ECO:0000313" key="2">
    <source>
        <dbReference type="EMBL" id="MED7828792.1"/>
    </source>
</evidence>
<keyword evidence="1" id="KW-1133">Transmembrane helix</keyword>
<feature type="transmembrane region" description="Helical" evidence="1">
    <location>
        <begin position="81"/>
        <end position="102"/>
    </location>
</feature>
<sequence>MGRGWGWLGIAVGAAAVLGLLAIPNGGGGNAYGGAICASVIRGPDGDQPIATLMGGVDEADAKEAIRTALLDCERRRGSRLGWALAVATPTAILLGGLLATLPPRGRRAAEPGYR</sequence>
<accession>A0ABU7FXH5</accession>
<dbReference type="RefSeq" id="WP_329513104.1">
    <property type="nucleotide sequence ID" value="NZ_BAAAYZ010000251.1"/>
</dbReference>
<dbReference type="EMBL" id="JAYWVC010000502">
    <property type="protein sequence ID" value="MED7828792.1"/>
    <property type="molecule type" value="Genomic_DNA"/>
</dbReference>